<feature type="region of interest" description="Disordered" evidence="1">
    <location>
        <begin position="221"/>
        <end position="240"/>
    </location>
</feature>
<accession>A0AAW1NQT0</accession>
<dbReference type="InterPro" id="IPR029063">
    <property type="entry name" value="SAM-dependent_MTases_sf"/>
</dbReference>
<reference evidence="3 4" key="1">
    <citation type="journal article" date="2024" name="Nat. Commun.">
        <title>Phylogenomics reveals the evolutionary origins of lichenization in chlorophyte algae.</title>
        <authorList>
            <person name="Puginier C."/>
            <person name="Libourel C."/>
            <person name="Otte J."/>
            <person name="Skaloud P."/>
            <person name="Haon M."/>
            <person name="Grisel S."/>
            <person name="Petersen M."/>
            <person name="Berrin J.G."/>
            <person name="Delaux P.M."/>
            <person name="Dal Grande F."/>
            <person name="Keller J."/>
        </authorList>
    </citation>
    <scope>NUCLEOTIDE SEQUENCE [LARGE SCALE GENOMIC DNA]</scope>
    <source>
        <strain evidence="3 4">SAG 2036</strain>
    </source>
</reference>
<dbReference type="PANTHER" id="PTHR34203">
    <property type="entry name" value="METHYLTRANSFERASE, FKBM FAMILY PROTEIN"/>
    <property type="match status" value="1"/>
</dbReference>
<evidence type="ECO:0008006" key="5">
    <source>
        <dbReference type="Google" id="ProtNLM"/>
    </source>
</evidence>
<dbReference type="EMBL" id="JALJOQ010000142">
    <property type="protein sequence ID" value="KAK9794066.1"/>
    <property type="molecule type" value="Genomic_DNA"/>
</dbReference>
<keyword evidence="2" id="KW-0732">Signal</keyword>
<gene>
    <name evidence="3" type="ORF">WJX73_003836</name>
</gene>
<dbReference type="InterPro" id="IPR052514">
    <property type="entry name" value="SAM-dependent_MTase"/>
</dbReference>
<evidence type="ECO:0000313" key="3">
    <source>
        <dbReference type="EMBL" id="KAK9794066.1"/>
    </source>
</evidence>
<organism evidence="3 4">
    <name type="scientific">Symbiochloris irregularis</name>
    <dbReference type="NCBI Taxonomy" id="706552"/>
    <lineage>
        <taxon>Eukaryota</taxon>
        <taxon>Viridiplantae</taxon>
        <taxon>Chlorophyta</taxon>
        <taxon>core chlorophytes</taxon>
        <taxon>Trebouxiophyceae</taxon>
        <taxon>Trebouxiales</taxon>
        <taxon>Trebouxiaceae</taxon>
        <taxon>Symbiochloris</taxon>
    </lineage>
</organism>
<feature type="signal peptide" evidence="2">
    <location>
        <begin position="1"/>
        <end position="24"/>
    </location>
</feature>
<protein>
    <recommendedName>
        <fullName evidence="5">Methyltransferase FkbM domain-containing protein</fullName>
    </recommendedName>
</protein>
<evidence type="ECO:0000256" key="1">
    <source>
        <dbReference type="SAM" id="MobiDB-lite"/>
    </source>
</evidence>
<feature type="chain" id="PRO_5044002200" description="Methyltransferase FkbM domain-containing protein" evidence="2">
    <location>
        <begin position="25"/>
        <end position="240"/>
    </location>
</feature>
<evidence type="ECO:0000256" key="2">
    <source>
        <dbReference type="SAM" id="SignalP"/>
    </source>
</evidence>
<name>A0AAW1NQT0_9CHLO</name>
<dbReference type="Proteomes" id="UP001465755">
    <property type="component" value="Unassembled WGS sequence"/>
</dbReference>
<evidence type="ECO:0000313" key="4">
    <source>
        <dbReference type="Proteomes" id="UP001465755"/>
    </source>
</evidence>
<dbReference type="SUPFAM" id="SSF53335">
    <property type="entry name" value="S-adenosyl-L-methionine-dependent methyltransferases"/>
    <property type="match status" value="1"/>
</dbReference>
<keyword evidence="4" id="KW-1185">Reference proteome</keyword>
<dbReference type="AlphaFoldDB" id="A0AAW1NQT0"/>
<comment type="caution">
    <text evidence="3">The sequence shown here is derived from an EMBL/GenBank/DDBJ whole genome shotgun (WGS) entry which is preliminary data.</text>
</comment>
<dbReference type="Gene3D" id="3.40.50.150">
    <property type="entry name" value="Vaccinia Virus protein VP39"/>
    <property type="match status" value="1"/>
</dbReference>
<proteinExistence type="predicted"/>
<sequence>MNPSSRTSLLPAAILLLLLHSGQALRLTKSSHAAKSGAIFQKYRLEQIEFCKHQSQTVEACGQDCPEVLASKEATGAEDVKLIVYKDNDWVSENIRDWQGWETMGVTQMQKVIRSNPGSYVVDIGSNLGWYSLLAAAQGAPVLSIEPLSKNLMRLRSSICRNTDFASRMTLIPVAVGAQPSDNCTLYTKDSNQGNGMLECRNDLVVSHGFTVRQRNVLTERSSLSSRPMNTAAERKRRCT</sequence>
<dbReference type="PANTHER" id="PTHR34203:SF13">
    <property type="entry name" value="EXPRESSED PROTEIN"/>
    <property type="match status" value="1"/>
</dbReference>